<gene>
    <name evidence="1" type="ORF">SAMN05444372_108169</name>
</gene>
<dbReference type="Proteomes" id="UP000184020">
    <property type="component" value="Unassembled WGS sequence"/>
</dbReference>
<dbReference type="AlphaFoldDB" id="A0A1M5LRD7"/>
<keyword evidence="2" id="KW-1185">Reference proteome</keyword>
<organism evidence="1 2">
    <name type="scientific">Flavobacterium micromati</name>
    <dbReference type="NCBI Taxonomy" id="229205"/>
    <lineage>
        <taxon>Bacteria</taxon>
        <taxon>Pseudomonadati</taxon>
        <taxon>Bacteroidota</taxon>
        <taxon>Flavobacteriia</taxon>
        <taxon>Flavobacteriales</taxon>
        <taxon>Flavobacteriaceae</taxon>
        <taxon>Flavobacterium</taxon>
    </lineage>
</organism>
<sequence>MLFESLHKYEHIAAQLAEVQCVHEKNSATEITHQHHNYDFCGVCAHKLSTFTFSFQTAFDLVVLDHFSKSADFKSKEITQFFKGSLFALRGPPNV</sequence>
<proteinExistence type="predicted"/>
<dbReference type="STRING" id="229205.SAMN05444372_108169"/>
<evidence type="ECO:0000313" key="1">
    <source>
        <dbReference type="EMBL" id="SHG67536.1"/>
    </source>
</evidence>
<dbReference type="EMBL" id="FQWF01000008">
    <property type="protein sequence ID" value="SHG67536.1"/>
    <property type="molecule type" value="Genomic_DNA"/>
</dbReference>
<protein>
    <submittedName>
        <fullName evidence="1">Uncharacterized protein</fullName>
    </submittedName>
</protein>
<accession>A0A1M5LRD7</accession>
<reference evidence="2" key="1">
    <citation type="submission" date="2016-11" db="EMBL/GenBank/DDBJ databases">
        <authorList>
            <person name="Varghese N."/>
            <person name="Submissions S."/>
        </authorList>
    </citation>
    <scope>NUCLEOTIDE SEQUENCE [LARGE SCALE GENOMIC DNA]</scope>
    <source>
        <strain evidence="2">DSM 17659</strain>
    </source>
</reference>
<name>A0A1M5LRD7_9FLAO</name>
<evidence type="ECO:0000313" key="2">
    <source>
        <dbReference type="Proteomes" id="UP000184020"/>
    </source>
</evidence>